<feature type="region of interest" description="Disordered" evidence="6">
    <location>
        <begin position="1"/>
        <end position="31"/>
    </location>
</feature>
<evidence type="ECO:0000313" key="7">
    <source>
        <dbReference type="EMBL" id="SDF67996.1"/>
    </source>
</evidence>
<gene>
    <name evidence="5" type="primary">rpmF</name>
    <name evidence="7" type="ORF">SAMN05444167_2982</name>
</gene>
<organism evidence="7 8">
    <name type="scientific">Terriglobus roseus</name>
    <dbReference type="NCBI Taxonomy" id="392734"/>
    <lineage>
        <taxon>Bacteria</taxon>
        <taxon>Pseudomonadati</taxon>
        <taxon>Acidobacteriota</taxon>
        <taxon>Terriglobia</taxon>
        <taxon>Terriglobales</taxon>
        <taxon>Acidobacteriaceae</taxon>
        <taxon>Terriglobus</taxon>
    </lineage>
</organism>
<keyword evidence="3 5" id="KW-0687">Ribonucleoprotein</keyword>
<dbReference type="InterPro" id="IPR044957">
    <property type="entry name" value="Ribosomal_bL32_bact"/>
</dbReference>
<evidence type="ECO:0000313" key="8">
    <source>
        <dbReference type="Proteomes" id="UP000182427"/>
    </source>
</evidence>
<name>A0A1G7N256_9BACT</name>
<comment type="similarity">
    <text evidence="1 5">Belongs to the bacterial ribosomal protein bL32 family.</text>
</comment>
<dbReference type="SUPFAM" id="SSF57829">
    <property type="entry name" value="Zn-binding ribosomal proteins"/>
    <property type="match status" value="1"/>
</dbReference>
<dbReference type="InterPro" id="IPR002677">
    <property type="entry name" value="Ribosomal_bL32"/>
</dbReference>
<reference evidence="7 8" key="1">
    <citation type="submission" date="2016-10" db="EMBL/GenBank/DDBJ databases">
        <authorList>
            <person name="de Groot N.N."/>
        </authorList>
    </citation>
    <scope>NUCLEOTIDE SEQUENCE [LARGE SCALE GENOMIC DNA]</scope>
    <source>
        <strain evidence="7 8">GAS232</strain>
    </source>
</reference>
<keyword evidence="2 5" id="KW-0689">Ribosomal protein</keyword>
<dbReference type="NCBIfam" id="TIGR01031">
    <property type="entry name" value="rpmF_bact"/>
    <property type="match status" value="1"/>
</dbReference>
<dbReference type="GO" id="GO:0015934">
    <property type="term" value="C:large ribosomal subunit"/>
    <property type="evidence" value="ECO:0007669"/>
    <property type="project" value="InterPro"/>
</dbReference>
<dbReference type="PANTHER" id="PTHR35534:SF1">
    <property type="entry name" value="LARGE RIBOSOMAL SUBUNIT PROTEIN BL32"/>
    <property type="match status" value="1"/>
</dbReference>
<dbReference type="Pfam" id="PF01783">
    <property type="entry name" value="Ribosomal_L32p"/>
    <property type="match status" value="1"/>
</dbReference>
<evidence type="ECO:0000256" key="1">
    <source>
        <dbReference type="ARBA" id="ARBA00008560"/>
    </source>
</evidence>
<dbReference type="EMBL" id="LT629690">
    <property type="protein sequence ID" value="SDF67996.1"/>
    <property type="molecule type" value="Genomic_DNA"/>
</dbReference>
<dbReference type="Proteomes" id="UP000182427">
    <property type="component" value="Chromosome I"/>
</dbReference>
<evidence type="ECO:0000256" key="6">
    <source>
        <dbReference type="SAM" id="MobiDB-lite"/>
    </source>
</evidence>
<dbReference type="RefSeq" id="WP_083345834.1">
    <property type="nucleotide sequence ID" value="NZ_LT629690.1"/>
</dbReference>
<sequence>MPNPKRRHSKQRTAKRRSHDFLTAPNSGNCPNCGERKLPHHACPKCGEYRGRAAVAATKEA</sequence>
<keyword evidence="8" id="KW-1185">Reference proteome</keyword>
<proteinExistence type="inferred from homology"/>
<dbReference type="OrthoDB" id="9812874at2"/>
<dbReference type="GO" id="GO:0003735">
    <property type="term" value="F:structural constituent of ribosome"/>
    <property type="evidence" value="ECO:0007669"/>
    <property type="project" value="InterPro"/>
</dbReference>
<protein>
    <recommendedName>
        <fullName evidence="4 5">Large ribosomal subunit protein bL32</fullName>
    </recommendedName>
</protein>
<dbReference type="AlphaFoldDB" id="A0A1G7N256"/>
<dbReference type="PANTHER" id="PTHR35534">
    <property type="entry name" value="50S RIBOSOMAL PROTEIN L32"/>
    <property type="match status" value="1"/>
</dbReference>
<dbReference type="InterPro" id="IPR011332">
    <property type="entry name" value="Ribosomal_zn-bd"/>
</dbReference>
<accession>A0A1G7N256</accession>
<evidence type="ECO:0000256" key="5">
    <source>
        <dbReference type="HAMAP-Rule" id="MF_00340"/>
    </source>
</evidence>
<dbReference type="HAMAP" id="MF_00340">
    <property type="entry name" value="Ribosomal_bL32"/>
    <property type="match status" value="1"/>
</dbReference>
<dbReference type="GO" id="GO:0006412">
    <property type="term" value="P:translation"/>
    <property type="evidence" value="ECO:0007669"/>
    <property type="project" value="UniProtKB-UniRule"/>
</dbReference>
<evidence type="ECO:0000256" key="2">
    <source>
        <dbReference type="ARBA" id="ARBA00022980"/>
    </source>
</evidence>
<evidence type="ECO:0000256" key="4">
    <source>
        <dbReference type="ARBA" id="ARBA00035178"/>
    </source>
</evidence>
<evidence type="ECO:0000256" key="3">
    <source>
        <dbReference type="ARBA" id="ARBA00023274"/>
    </source>
</evidence>
<feature type="compositionally biased region" description="Basic residues" evidence="6">
    <location>
        <begin position="1"/>
        <end position="18"/>
    </location>
</feature>